<gene>
    <name evidence="1" type="ORF">CR513_20648</name>
</gene>
<name>A0A371H1Z6_MUCPR</name>
<comment type="caution">
    <text evidence="1">The sequence shown here is derived from an EMBL/GenBank/DDBJ whole genome shotgun (WGS) entry which is preliminary data.</text>
</comment>
<dbReference type="Proteomes" id="UP000257109">
    <property type="component" value="Unassembled WGS sequence"/>
</dbReference>
<reference evidence="1" key="1">
    <citation type="submission" date="2018-05" db="EMBL/GenBank/DDBJ databases">
        <title>Draft genome of Mucuna pruriens seed.</title>
        <authorList>
            <person name="Nnadi N.E."/>
            <person name="Vos R."/>
            <person name="Hasami M.H."/>
            <person name="Devisetty U.K."/>
            <person name="Aguiy J.C."/>
        </authorList>
    </citation>
    <scope>NUCLEOTIDE SEQUENCE [LARGE SCALE GENOMIC DNA]</scope>
    <source>
        <strain evidence="1">JCA_2017</strain>
    </source>
</reference>
<dbReference type="EMBL" id="QJKJ01003836">
    <property type="protein sequence ID" value="RDX96673.1"/>
    <property type="molecule type" value="Genomic_DNA"/>
</dbReference>
<dbReference type="AlphaFoldDB" id="A0A371H1Z6"/>
<proteinExistence type="predicted"/>
<evidence type="ECO:0000313" key="1">
    <source>
        <dbReference type="EMBL" id="RDX96673.1"/>
    </source>
</evidence>
<accession>A0A371H1Z6</accession>
<sequence>MWQHLSSYLRHPVTTKKNSRVMQNITYGMIPTFGDYAVTKCIPDAEINQSSSSATQHLAVAIIDQLRLLGKC</sequence>
<protein>
    <submittedName>
        <fullName evidence="1">Uncharacterized protein</fullName>
    </submittedName>
</protein>
<dbReference type="OrthoDB" id="6761011at2759"/>
<organism evidence="1 2">
    <name type="scientific">Mucuna pruriens</name>
    <name type="common">Velvet bean</name>
    <name type="synonym">Dolichos pruriens</name>
    <dbReference type="NCBI Taxonomy" id="157652"/>
    <lineage>
        <taxon>Eukaryota</taxon>
        <taxon>Viridiplantae</taxon>
        <taxon>Streptophyta</taxon>
        <taxon>Embryophyta</taxon>
        <taxon>Tracheophyta</taxon>
        <taxon>Spermatophyta</taxon>
        <taxon>Magnoliopsida</taxon>
        <taxon>eudicotyledons</taxon>
        <taxon>Gunneridae</taxon>
        <taxon>Pentapetalae</taxon>
        <taxon>rosids</taxon>
        <taxon>fabids</taxon>
        <taxon>Fabales</taxon>
        <taxon>Fabaceae</taxon>
        <taxon>Papilionoideae</taxon>
        <taxon>50 kb inversion clade</taxon>
        <taxon>NPAAA clade</taxon>
        <taxon>indigoferoid/millettioid clade</taxon>
        <taxon>Phaseoleae</taxon>
        <taxon>Mucuna</taxon>
    </lineage>
</organism>
<evidence type="ECO:0000313" key="2">
    <source>
        <dbReference type="Proteomes" id="UP000257109"/>
    </source>
</evidence>
<keyword evidence="2" id="KW-1185">Reference proteome</keyword>
<feature type="non-terminal residue" evidence="1">
    <location>
        <position position="1"/>
    </location>
</feature>